<organism evidence="1 2">
    <name type="scientific">Bifidobacterium adolescentis</name>
    <dbReference type="NCBI Taxonomy" id="1680"/>
    <lineage>
        <taxon>Bacteria</taxon>
        <taxon>Bacillati</taxon>
        <taxon>Actinomycetota</taxon>
        <taxon>Actinomycetes</taxon>
        <taxon>Bifidobacteriales</taxon>
        <taxon>Bifidobacteriaceae</taxon>
        <taxon>Bifidobacterium</taxon>
    </lineage>
</organism>
<dbReference type="GeneID" id="45583370"/>
<accession>A0A1X2YT36</accession>
<protein>
    <submittedName>
        <fullName evidence="1">Uncharacterized protein</fullName>
    </submittedName>
</protein>
<evidence type="ECO:0000313" key="2">
    <source>
        <dbReference type="Proteomes" id="UP000193179"/>
    </source>
</evidence>
<dbReference type="AlphaFoldDB" id="A0A1X2YT36"/>
<evidence type="ECO:0000313" key="1">
    <source>
        <dbReference type="EMBL" id="WNE85195.1"/>
    </source>
</evidence>
<name>A0A1X2YT36_BIFAD</name>
<reference evidence="1" key="2">
    <citation type="submission" date="2023-09" db="EMBL/GenBank/DDBJ databases">
        <title>Ecological and genomic based identification of the Bifidobacterium adolescentis prototype of the healthy human gut microbiota.</title>
        <authorList>
            <person name="Lugli G.A."/>
            <person name="Argentini C."/>
            <person name="Tarracchini C."/>
            <person name="Fontana F."/>
            <person name="Alessandri G."/>
            <person name="Mancabelli L."/>
            <person name="Milani C."/>
            <person name="Turroni F."/>
            <person name="Ventura M."/>
        </authorList>
    </citation>
    <scope>NUCLEOTIDE SEQUENCE</scope>
    <source>
        <strain evidence="1">703B</strain>
    </source>
</reference>
<dbReference type="Proteomes" id="UP000193179">
    <property type="component" value="Chromosome"/>
</dbReference>
<proteinExistence type="predicted"/>
<reference evidence="1" key="1">
    <citation type="journal article" date="2016" name="Sci. Rep.">
        <title>Evaluation of genetic diversity among strains of the human gut commensal Bifidobacterium adolescentis.</title>
        <authorList>
            <person name="Duranti S."/>
            <person name="Milani C."/>
            <person name="Lugli G.A."/>
            <person name="Mancabelli L."/>
            <person name="Turroni F."/>
            <person name="Ferrario C."/>
            <person name="Mangifesta M."/>
            <person name="Viappiani A."/>
            <person name="Sanchez B."/>
            <person name="Margolles A."/>
            <person name="van Sinderen D."/>
            <person name="Ventura M."/>
        </authorList>
    </citation>
    <scope>NUCLEOTIDE SEQUENCE</scope>
    <source>
        <strain evidence="1">703B</strain>
    </source>
</reference>
<dbReference type="EMBL" id="CP133648">
    <property type="protein sequence ID" value="WNE85195.1"/>
    <property type="molecule type" value="Genomic_DNA"/>
</dbReference>
<dbReference type="RefSeq" id="WP_003834035.1">
    <property type="nucleotide sequence ID" value="NZ_CP133648.1"/>
</dbReference>
<sequence>MDTELLTLVAALIGSGAATSVVQWILGHAERDTPTKEGLRVLLFCKLEHIQAAMVANDGVCDVSTKETAETIYRAYSALGGNGVGSQMIEDIRHAHIARTEE</sequence>
<gene>
    <name evidence="1" type="ORF">B0703_09490</name>
</gene>